<proteinExistence type="predicted"/>
<evidence type="ECO:0000256" key="1">
    <source>
        <dbReference type="SAM" id="Phobius"/>
    </source>
</evidence>
<reference evidence="3" key="1">
    <citation type="submission" date="2023-02" db="EMBL/GenBank/DDBJ databases">
        <title>Genome of toxic invasive species Heracleum sosnowskyi carries increased number of genes despite the absence of recent whole-genome duplications.</title>
        <authorList>
            <person name="Schelkunov M."/>
            <person name="Shtratnikova V."/>
            <person name="Makarenko M."/>
            <person name="Klepikova A."/>
            <person name="Omelchenko D."/>
            <person name="Novikova G."/>
            <person name="Obukhova E."/>
            <person name="Bogdanov V."/>
            <person name="Penin A."/>
            <person name="Logacheva M."/>
        </authorList>
    </citation>
    <scope>NUCLEOTIDE SEQUENCE</scope>
    <source>
        <strain evidence="3">Hsosn_3</strain>
        <tissue evidence="3">Leaf</tissue>
    </source>
</reference>
<dbReference type="EMBL" id="JAUIZM010000005">
    <property type="protein sequence ID" value="KAK1382975.1"/>
    <property type="molecule type" value="Genomic_DNA"/>
</dbReference>
<evidence type="ECO:0000259" key="2">
    <source>
        <dbReference type="Pfam" id="PF13906"/>
    </source>
</evidence>
<dbReference type="AlphaFoldDB" id="A0AAD8IFK9"/>
<keyword evidence="1" id="KW-1133">Transmembrane helix</keyword>
<feature type="transmembrane region" description="Helical" evidence="1">
    <location>
        <begin position="78"/>
        <end position="101"/>
    </location>
</feature>
<dbReference type="Proteomes" id="UP001237642">
    <property type="component" value="Unassembled WGS sequence"/>
</dbReference>
<feature type="transmembrane region" description="Helical" evidence="1">
    <location>
        <begin position="48"/>
        <end position="66"/>
    </location>
</feature>
<dbReference type="SUPFAM" id="SSF52540">
    <property type="entry name" value="P-loop containing nucleoside triphosphate hydrolases"/>
    <property type="match status" value="1"/>
</dbReference>
<feature type="domain" description="Cationic amino acid transporter C-terminal" evidence="2">
    <location>
        <begin position="80"/>
        <end position="106"/>
    </location>
</feature>
<accession>A0AAD8IFK9</accession>
<sequence length="155" mass="16954">MLELFPLRYSIKLDGSLCLCSLRKTLQTFPCEVEIPTRLHMSTLDFDLGSGASLLLCCLTALAFINQDAGTQISGQTLGFKCPCVPFLPVVCILINTYLLINLGLVSSHLLIMITDVENLIVAPISKASARQRAGRAGRVRPGKCLLDNLRYDVN</sequence>
<evidence type="ECO:0000313" key="4">
    <source>
        <dbReference type="Proteomes" id="UP001237642"/>
    </source>
</evidence>
<gene>
    <name evidence="3" type="ORF">POM88_020710</name>
</gene>
<organism evidence="3 4">
    <name type="scientific">Heracleum sosnowskyi</name>
    <dbReference type="NCBI Taxonomy" id="360622"/>
    <lineage>
        <taxon>Eukaryota</taxon>
        <taxon>Viridiplantae</taxon>
        <taxon>Streptophyta</taxon>
        <taxon>Embryophyta</taxon>
        <taxon>Tracheophyta</taxon>
        <taxon>Spermatophyta</taxon>
        <taxon>Magnoliopsida</taxon>
        <taxon>eudicotyledons</taxon>
        <taxon>Gunneridae</taxon>
        <taxon>Pentapetalae</taxon>
        <taxon>asterids</taxon>
        <taxon>campanulids</taxon>
        <taxon>Apiales</taxon>
        <taxon>Apiaceae</taxon>
        <taxon>Apioideae</taxon>
        <taxon>apioid superclade</taxon>
        <taxon>Tordylieae</taxon>
        <taxon>Tordyliinae</taxon>
        <taxon>Heracleum</taxon>
    </lineage>
</organism>
<comment type="caution">
    <text evidence="3">The sequence shown here is derived from an EMBL/GenBank/DDBJ whole genome shotgun (WGS) entry which is preliminary data.</text>
</comment>
<evidence type="ECO:0000313" key="3">
    <source>
        <dbReference type="EMBL" id="KAK1382975.1"/>
    </source>
</evidence>
<dbReference type="Gene3D" id="3.40.50.300">
    <property type="entry name" value="P-loop containing nucleotide triphosphate hydrolases"/>
    <property type="match status" value="1"/>
</dbReference>
<dbReference type="InterPro" id="IPR027417">
    <property type="entry name" value="P-loop_NTPase"/>
</dbReference>
<dbReference type="Pfam" id="PF13906">
    <property type="entry name" value="AA_permease_C"/>
    <property type="match status" value="1"/>
</dbReference>
<name>A0AAD8IFK9_9APIA</name>
<keyword evidence="1" id="KW-0472">Membrane</keyword>
<dbReference type="InterPro" id="IPR029485">
    <property type="entry name" value="CAT_C"/>
</dbReference>
<reference evidence="3" key="2">
    <citation type="submission" date="2023-05" db="EMBL/GenBank/DDBJ databases">
        <authorList>
            <person name="Schelkunov M.I."/>
        </authorList>
    </citation>
    <scope>NUCLEOTIDE SEQUENCE</scope>
    <source>
        <strain evidence="3">Hsosn_3</strain>
        <tissue evidence="3">Leaf</tissue>
    </source>
</reference>
<keyword evidence="1" id="KW-0812">Transmembrane</keyword>
<protein>
    <recommendedName>
        <fullName evidence="2">Cationic amino acid transporter C-terminal domain-containing protein</fullName>
    </recommendedName>
</protein>
<keyword evidence="4" id="KW-1185">Reference proteome</keyword>